<dbReference type="Proteomes" id="UP001432027">
    <property type="component" value="Unassembled WGS sequence"/>
</dbReference>
<comment type="caution">
    <text evidence="1">The sequence shown here is derived from an EMBL/GenBank/DDBJ whole genome shotgun (WGS) entry which is preliminary data.</text>
</comment>
<name>A0AAV5SI15_9BILA</name>
<dbReference type="AlphaFoldDB" id="A0AAV5SI15"/>
<evidence type="ECO:0000313" key="2">
    <source>
        <dbReference type="Proteomes" id="UP001432027"/>
    </source>
</evidence>
<sequence>FRQYPSRIICPSDQWFINGNLFIVGKPFCNRRHTSPNEVGWFMMTRDKERVEITTAECYQKIDCTIHSSLKQSAVCPIAKCDQSTTTK</sequence>
<gene>
    <name evidence="1" type="ORF">PENTCL1PPCAC_1990</name>
</gene>
<reference evidence="1" key="1">
    <citation type="submission" date="2023-10" db="EMBL/GenBank/DDBJ databases">
        <title>Genome assembly of Pristionchus species.</title>
        <authorList>
            <person name="Yoshida K."/>
            <person name="Sommer R.J."/>
        </authorList>
    </citation>
    <scope>NUCLEOTIDE SEQUENCE</scope>
    <source>
        <strain evidence="1">RS0144</strain>
    </source>
</reference>
<protein>
    <submittedName>
        <fullName evidence="1">Uncharacterized protein</fullName>
    </submittedName>
</protein>
<organism evidence="1 2">
    <name type="scientific">Pristionchus entomophagus</name>
    <dbReference type="NCBI Taxonomy" id="358040"/>
    <lineage>
        <taxon>Eukaryota</taxon>
        <taxon>Metazoa</taxon>
        <taxon>Ecdysozoa</taxon>
        <taxon>Nematoda</taxon>
        <taxon>Chromadorea</taxon>
        <taxon>Rhabditida</taxon>
        <taxon>Rhabditina</taxon>
        <taxon>Diplogasteromorpha</taxon>
        <taxon>Diplogasteroidea</taxon>
        <taxon>Neodiplogasteridae</taxon>
        <taxon>Pristionchus</taxon>
    </lineage>
</organism>
<dbReference type="EMBL" id="BTSX01000001">
    <property type="protein sequence ID" value="GMS79815.1"/>
    <property type="molecule type" value="Genomic_DNA"/>
</dbReference>
<proteinExistence type="predicted"/>
<keyword evidence="2" id="KW-1185">Reference proteome</keyword>
<feature type="non-terminal residue" evidence="1">
    <location>
        <position position="1"/>
    </location>
</feature>
<accession>A0AAV5SI15</accession>
<evidence type="ECO:0000313" key="1">
    <source>
        <dbReference type="EMBL" id="GMS79815.1"/>
    </source>
</evidence>
<feature type="non-terminal residue" evidence="1">
    <location>
        <position position="88"/>
    </location>
</feature>